<sequence>MTDKMHSAGIEDIVAQTYAAIARPDSVIELLGTLGRDPREPPRALEAHLANAADIIDQMYPLSAEALASLDTRPGADFDCDLAIDGTLRVLHCNCTLLDETRFVPGEFLPDWALDNIARGSAERDRIPRDGQPGLVRLHCREDDGDGSWFVVRRMTDEGEPEQIRFFALRMQWDDAHGVAFQDALGLSDVETMMLRHLVRGGTLRSFADSRARSLGTVRNQMKVLQRKLAVRSKEEVLLLYAGFVGTLEGNAGRTATAQHVCAHVMQTDKGSLAWEELGDPSGKPVVFFHPLEGALLPNSAERAFRQRGLRILAPWRPFHGDTTGSGFGLDGTKDFARDIALWLDRLGIEQARCFATQAGAPYMAAAVHYVPQRFSRAYGFGAFLPIGNDAEMALIPMSHRLSIRAVRASPAFARMYQRGMLASVGKGNLTRFVENFYEGHERELAAVRHPEVVSVMRRSASYALASSIDGAIDTMQTWASDWSPLLVSRDVPLTLFYGREDANMGPALVEAIARRLGLPEPQFFDDAGSFLLVDAPRKLAEILSRD</sequence>
<dbReference type="Gene3D" id="3.40.50.1820">
    <property type="entry name" value="alpha/beta hydrolase"/>
    <property type="match status" value="1"/>
</dbReference>
<keyword evidence="2" id="KW-1185">Reference proteome</keyword>
<gene>
    <name evidence="1" type="ORF">K3152_08325</name>
</gene>
<dbReference type="SUPFAM" id="SSF46894">
    <property type="entry name" value="C-terminal effector domain of the bipartite response regulators"/>
    <property type="match status" value="1"/>
</dbReference>
<dbReference type="InterPro" id="IPR016032">
    <property type="entry name" value="Sig_transdc_resp-reg_C-effctor"/>
</dbReference>
<reference evidence="1 2" key="1">
    <citation type="submission" date="2021-08" db="EMBL/GenBank/DDBJ databases">
        <title>Comparative Genomics Analysis of the Genus Qipengyuania Reveals Extensive Genetic Diversity and Metabolic Versatility, Including the Description of Fifteen Novel Species.</title>
        <authorList>
            <person name="Liu Y."/>
        </authorList>
    </citation>
    <scope>NUCLEOTIDE SEQUENCE [LARGE SCALE GENOMIC DNA]</scope>
    <source>
        <strain evidence="1 2">1NDH17</strain>
    </source>
</reference>
<evidence type="ECO:0000313" key="2">
    <source>
        <dbReference type="Proteomes" id="UP000783253"/>
    </source>
</evidence>
<protein>
    <submittedName>
        <fullName evidence="1">Alpha/beta hydrolase</fullName>
    </submittedName>
</protein>
<dbReference type="RefSeq" id="WP_221573623.1">
    <property type="nucleotide sequence ID" value="NZ_JAIGNK010000002.1"/>
</dbReference>
<organism evidence="1 2">
    <name type="scientific">Qipengyuania polymorpha</name>
    <dbReference type="NCBI Taxonomy" id="2867234"/>
    <lineage>
        <taxon>Bacteria</taxon>
        <taxon>Pseudomonadati</taxon>
        <taxon>Pseudomonadota</taxon>
        <taxon>Alphaproteobacteria</taxon>
        <taxon>Sphingomonadales</taxon>
        <taxon>Erythrobacteraceae</taxon>
        <taxon>Qipengyuania</taxon>
    </lineage>
</organism>
<dbReference type="EMBL" id="JAIGNK010000002">
    <property type="protein sequence ID" value="MBX7458250.1"/>
    <property type="molecule type" value="Genomic_DNA"/>
</dbReference>
<evidence type="ECO:0000313" key="1">
    <source>
        <dbReference type="EMBL" id="MBX7458250.1"/>
    </source>
</evidence>
<comment type="caution">
    <text evidence="1">The sequence shown here is derived from an EMBL/GenBank/DDBJ whole genome shotgun (WGS) entry which is preliminary data.</text>
</comment>
<proteinExistence type="predicted"/>
<dbReference type="Proteomes" id="UP000783253">
    <property type="component" value="Unassembled WGS sequence"/>
</dbReference>
<name>A0ABS7J107_9SPHN</name>
<accession>A0ABS7J107</accession>
<dbReference type="SUPFAM" id="SSF53474">
    <property type="entry name" value="alpha/beta-Hydrolases"/>
    <property type="match status" value="1"/>
</dbReference>
<dbReference type="InterPro" id="IPR029058">
    <property type="entry name" value="AB_hydrolase_fold"/>
</dbReference>
<keyword evidence="1" id="KW-0378">Hydrolase</keyword>
<dbReference type="GO" id="GO:0016787">
    <property type="term" value="F:hydrolase activity"/>
    <property type="evidence" value="ECO:0007669"/>
    <property type="project" value="UniProtKB-KW"/>
</dbReference>